<evidence type="ECO:0000313" key="3">
    <source>
        <dbReference type="RefSeq" id="XP_022152235.1"/>
    </source>
</evidence>
<dbReference type="RefSeq" id="XP_022152235.1">
    <property type="nucleotide sequence ID" value="XM_022296543.1"/>
</dbReference>
<protein>
    <submittedName>
        <fullName evidence="3">Uncharacterized protein LOC111020003</fullName>
    </submittedName>
</protein>
<dbReference type="OrthoDB" id="1928482at2759"/>
<evidence type="ECO:0000313" key="2">
    <source>
        <dbReference type="Proteomes" id="UP000504603"/>
    </source>
</evidence>
<dbReference type="KEGG" id="mcha:111020003"/>
<name>A0A6J1DDD0_MOMCH</name>
<feature type="compositionally biased region" description="Polar residues" evidence="1">
    <location>
        <begin position="98"/>
        <end position="109"/>
    </location>
</feature>
<keyword evidence="2" id="KW-1185">Reference proteome</keyword>
<organism evidence="2 3">
    <name type="scientific">Momordica charantia</name>
    <name type="common">Bitter gourd</name>
    <name type="synonym">Balsam pear</name>
    <dbReference type="NCBI Taxonomy" id="3673"/>
    <lineage>
        <taxon>Eukaryota</taxon>
        <taxon>Viridiplantae</taxon>
        <taxon>Streptophyta</taxon>
        <taxon>Embryophyta</taxon>
        <taxon>Tracheophyta</taxon>
        <taxon>Spermatophyta</taxon>
        <taxon>Magnoliopsida</taxon>
        <taxon>eudicotyledons</taxon>
        <taxon>Gunneridae</taxon>
        <taxon>Pentapetalae</taxon>
        <taxon>rosids</taxon>
        <taxon>fabids</taxon>
        <taxon>Cucurbitales</taxon>
        <taxon>Cucurbitaceae</taxon>
        <taxon>Momordiceae</taxon>
        <taxon>Momordica</taxon>
    </lineage>
</organism>
<gene>
    <name evidence="3" type="primary">LOC111020003</name>
</gene>
<feature type="region of interest" description="Disordered" evidence="1">
    <location>
        <begin position="1"/>
        <end position="110"/>
    </location>
</feature>
<evidence type="ECO:0000256" key="1">
    <source>
        <dbReference type="SAM" id="MobiDB-lite"/>
    </source>
</evidence>
<dbReference type="Proteomes" id="UP000504603">
    <property type="component" value="Unplaced"/>
</dbReference>
<accession>A0A6J1DDD0</accession>
<feature type="compositionally biased region" description="Basic and acidic residues" evidence="1">
    <location>
        <begin position="70"/>
        <end position="83"/>
    </location>
</feature>
<dbReference type="AlphaFoldDB" id="A0A6J1DDD0"/>
<sequence>MGSESISHQRHYDISMSKRTRKPAKIRDELQNLSLNKDDLLPSHQVESPPTKGFENNDHKSLKQLITGEGKAETKSGADEGGRGRSSLGQHFNEDKNNLQMVRSKQQPDGLQRVKLKKVVGKFLRNLIKGGDQHHLKKPRKKSLL</sequence>
<dbReference type="GeneID" id="111020003"/>
<proteinExistence type="predicted"/>
<reference evidence="3" key="1">
    <citation type="submission" date="2025-08" db="UniProtKB">
        <authorList>
            <consortium name="RefSeq"/>
        </authorList>
    </citation>
    <scope>IDENTIFICATION</scope>
    <source>
        <strain evidence="3">OHB3-1</strain>
    </source>
</reference>
<feature type="compositionally biased region" description="Basic and acidic residues" evidence="1">
    <location>
        <begin position="25"/>
        <end position="41"/>
    </location>
</feature>